<dbReference type="GO" id="GO:0006644">
    <property type="term" value="P:phospholipid metabolic process"/>
    <property type="evidence" value="ECO:0007669"/>
    <property type="project" value="InterPro"/>
</dbReference>
<proteinExistence type="inferred from homology"/>
<feature type="transmembrane region" description="Helical" evidence="7">
    <location>
        <begin position="79"/>
        <end position="101"/>
    </location>
</feature>
<evidence type="ECO:0000256" key="1">
    <source>
        <dbReference type="ARBA" id="ARBA00004141"/>
    </source>
</evidence>
<name>A0A0M4E600_DROBS</name>
<evidence type="ECO:0000313" key="10">
    <source>
        <dbReference type="Proteomes" id="UP000494163"/>
    </source>
</evidence>
<dbReference type="Proteomes" id="UP000494163">
    <property type="component" value="Chromosome 2R"/>
</dbReference>
<feature type="compositionally biased region" description="Polar residues" evidence="6">
    <location>
        <begin position="1"/>
        <end position="10"/>
    </location>
</feature>
<dbReference type="GO" id="GO:0005886">
    <property type="term" value="C:plasma membrane"/>
    <property type="evidence" value="ECO:0007669"/>
    <property type="project" value="TreeGrafter"/>
</dbReference>
<dbReference type="STRING" id="30019.A0A0M4E600"/>
<accession>A0A0M4E600</accession>
<keyword evidence="3 7" id="KW-0812">Transmembrane</keyword>
<dbReference type="GO" id="GO:0007165">
    <property type="term" value="P:signal transduction"/>
    <property type="evidence" value="ECO:0007669"/>
    <property type="project" value="TreeGrafter"/>
</dbReference>
<protein>
    <submittedName>
        <fullName evidence="9">Wun2</fullName>
    </submittedName>
</protein>
<dbReference type="InterPro" id="IPR036938">
    <property type="entry name" value="PAP2/HPO_sf"/>
</dbReference>
<dbReference type="InterPro" id="IPR043216">
    <property type="entry name" value="PAP-like"/>
</dbReference>
<reference evidence="9 10" key="1">
    <citation type="submission" date="2015-08" db="EMBL/GenBank/DDBJ databases">
        <title>Ancestral chromatin configuration constrains chromatin evolution on differentiating sex chromosomes in Drosophila.</title>
        <authorList>
            <person name="Zhou Q."/>
            <person name="Bachtrog D."/>
        </authorList>
    </citation>
    <scope>NUCLEOTIDE SEQUENCE [LARGE SCALE GENOMIC DNA]</scope>
    <source>
        <tissue evidence="9">Whole larvae</tissue>
    </source>
</reference>
<evidence type="ECO:0000256" key="5">
    <source>
        <dbReference type="ARBA" id="ARBA00023136"/>
    </source>
</evidence>
<feature type="region of interest" description="Disordered" evidence="6">
    <location>
        <begin position="1"/>
        <end position="57"/>
    </location>
</feature>
<sequence length="373" mass="40935">MKSVCDTTPLQRFESQSSSSEEPSSPTTASLLAAAAASAAGPPSNGNTPAHHLNNNNNIDKNVKVDLQLPPFVDGGGGGAAAVGAGAALGLGMGMGIVNKARSRGTAFIFKRIFLHLLLLSCVGLTMLGFSLWGEPYKRGFFCNDHSLMHPYKESTVRSWMLYLNCAALPIVLILLVEFFRAHANAQHLKVSLRESTGYYLCHLELPSWLLACYRYVGSFVFGLGLEQLTTDISKYAAGRLRPHFFALCQPVMPDGTNCSHARNLGRYIENFSCSAAAMSAKRLKDMRLSFPSGHASFACYSMIFLAASTIYLQRRWQLSSNRLLRHLLQFILILFAWYTALTRVSDYKHHWSDVLAGSAIGFSYAIVVSITM</sequence>
<evidence type="ECO:0000256" key="3">
    <source>
        <dbReference type="ARBA" id="ARBA00022692"/>
    </source>
</evidence>
<dbReference type="PANTHER" id="PTHR10165:SF197">
    <property type="entry name" value="FI04477P-RELATED"/>
    <property type="match status" value="1"/>
</dbReference>
<dbReference type="InterPro" id="IPR000326">
    <property type="entry name" value="PAP2/HPO"/>
</dbReference>
<feature type="transmembrane region" description="Helical" evidence="7">
    <location>
        <begin position="289"/>
        <end position="312"/>
    </location>
</feature>
<dbReference type="EMBL" id="CP012524">
    <property type="protein sequence ID" value="ALC41816.1"/>
    <property type="molecule type" value="Genomic_DNA"/>
</dbReference>
<evidence type="ECO:0000256" key="4">
    <source>
        <dbReference type="ARBA" id="ARBA00022989"/>
    </source>
</evidence>
<dbReference type="SUPFAM" id="SSF48317">
    <property type="entry name" value="Acid phosphatase/Vanadium-dependent haloperoxidase"/>
    <property type="match status" value="1"/>
</dbReference>
<feature type="transmembrane region" description="Helical" evidence="7">
    <location>
        <begin position="324"/>
        <end position="342"/>
    </location>
</feature>
<evidence type="ECO:0000259" key="8">
    <source>
        <dbReference type="SMART" id="SM00014"/>
    </source>
</evidence>
<evidence type="ECO:0000313" key="9">
    <source>
        <dbReference type="EMBL" id="ALC41816.1"/>
    </source>
</evidence>
<evidence type="ECO:0000256" key="6">
    <source>
        <dbReference type="SAM" id="MobiDB-lite"/>
    </source>
</evidence>
<feature type="transmembrane region" description="Helical" evidence="7">
    <location>
        <begin position="354"/>
        <end position="372"/>
    </location>
</feature>
<gene>
    <name evidence="9" type="ORF">Dbus_chr2Rg1395</name>
</gene>
<feature type="transmembrane region" description="Helical" evidence="7">
    <location>
        <begin position="160"/>
        <end position="180"/>
    </location>
</feature>
<organism evidence="9 10">
    <name type="scientific">Drosophila busckii</name>
    <name type="common">Fruit fly</name>
    <dbReference type="NCBI Taxonomy" id="30019"/>
    <lineage>
        <taxon>Eukaryota</taxon>
        <taxon>Metazoa</taxon>
        <taxon>Ecdysozoa</taxon>
        <taxon>Arthropoda</taxon>
        <taxon>Hexapoda</taxon>
        <taxon>Insecta</taxon>
        <taxon>Pterygota</taxon>
        <taxon>Neoptera</taxon>
        <taxon>Endopterygota</taxon>
        <taxon>Diptera</taxon>
        <taxon>Brachycera</taxon>
        <taxon>Muscomorpha</taxon>
        <taxon>Ephydroidea</taxon>
        <taxon>Drosophilidae</taxon>
        <taxon>Drosophila</taxon>
    </lineage>
</organism>
<dbReference type="GO" id="GO:0046839">
    <property type="term" value="P:phospholipid dephosphorylation"/>
    <property type="evidence" value="ECO:0007669"/>
    <property type="project" value="TreeGrafter"/>
</dbReference>
<comment type="similarity">
    <text evidence="2">Belongs to the PA-phosphatase related phosphoesterase family.</text>
</comment>
<dbReference type="SMART" id="SM00014">
    <property type="entry name" value="acidPPc"/>
    <property type="match status" value="1"/>
</dbReference>
<dbReference type="Gene3D" id="1.20.144.10">
    <property type="entry name" value="Phosphatidic acid phosphatase type 2/haloperoxidase"/>
    <property type="match status" value="1"/>
</dbReference>
<keyword evidence="5 7" id="KW-0472">Membrane</keyword>
<dbReference type="AlphaFoldDB" id="A0A0M4E600"/>
<dbReference type="GO" id="GO:0008195">
    <property type="term" value="F:phosphatidate phosphatase activity"/>
    <property type="evidence" value="ECO:0007669"/>
    <property type="project" value="TreeGrafter"/>
</dbReference>
<dbReference type="CDD" id="cd03384">
    <property type="entry name" value="PAP2_wunen"/>
    <property type="match status" value="1"/>
</dbReference>
<feature type="domain" description="Phosphatidic acid phosphatase type 2/haloperoxidase" evidence="8">
    <location>
        <begin position="217"/>
        <end position="370"/>
    </location>
</feature>
<dbReference type="OMA" id="FCVSNFF"/>
<feature type="transmembrane region" description="Helical" evidence="7">
    <location>
        <begin position="113"/>
        <end position="133"/>
    </location>
</feature>
<keyword evidence="10" id="KW-1185">Reference proteome</keyword>
<dbReference type="Pfam" id="PF01569">
    <property type="entry name" value="PAP2"/>
    <property type="match status" value="1"/>
</dbReference>
<comment type="subcellular location">
    <subcellularLocation>
        <location evidence="1">Membrane</location>
        <topology evidence="1">Multi-pass membrane protein</topology>
    </subcellularLocation>
</comment>
<dbReference type="PANTHER" id="PTHR10165">
    <property type="entry name" value="LIPID PHOSPHATE PHOSPHATASE"/>
    <property type="match status" value="1"/>
</dbReference>
<evidence type="ECO:0000256" key="7">
    <source>
        <dbReference type="SAM" id="Phobius"/>
    </source>
</evidence>
<feature type="compositionally biased region" description="Low complexity" evidence="6">
    <location>
        <begin position="14"/>
        <end position="57"/>
    </location>
</feature>
<dbReference type="OrthoDB" id="8907274at2759"/>
<evidence type="ECO:0000256" key="2">
    <source>
        <dbReference type="ARBA" id="ARBA00008816"/>
    </source>
</evidence>
<keyword evidence="4 7" id="KW-1133">Transmembrane helix</keyword>